<sequence>HKFPNCWNIWHHHTYKSIVKEDDNTTATATTATTTTTTAGTDKSQPHDLDRYLQTTKIMSFPNILNNNQLTNEINSIEQMWQCLIILKKPTELPKGTDFLIFKKGIKPIWEDPINQKGGRWSFKFGKTTDSSTTTTTTSASLSDLKKSRRVNLIWERLVMKCLSNTLIPNSNLFKNYLDDDISGIILSVRKSGDSISIWNQNLCLEKFEKFEKNKISKILNDLIKLTPFLVKRGICDAMFCIIREVDSILKAEEERYLNKSDNVYNTIISNDLNSKDKKIQGVMMHYRLHQEPTNTTPSNNTNNNNNNNSNNTKFSNGNGHNK</sequence>
<dbReference type="OrthoDB" id="3990714at2759"/>
<dbReference type="PANTHER" id="PTHR11960">
    <property type="entry name" value="EUKARYOTIC TRANSLATION INITIATION FACTOR 4E RELATED"/>
    <property type="match status" value="1"/>
</dbReference>
<dbReference type="Pfam" id="PF01652">
    <property type="entry name" value="IF4E"/>
    <property type="match status" value="1"/>
</dbReference>
<evidence type="ECO:0008006" key="5">
    <source>
        <dbReference type="Google" id="ProtNLM"/>
    </source>
</evidence>
<organism evidence="3 4">
    <name type="scientific">[Candida] arabinofermentans NRRL YB-2248</name>
    <dbReference type="NCBI Taxonomy" id="983967"/>
    <lineage>
        <taxon>Eukaryota</taxon>
        <taxon>Fungi</taxon>
        <taxon>Dikarya</taxon>
        <taxon>Ascomycota</taxon>
        <taxon>Saccharomycotina</taxon>
        <taxon>Pichiomycetes</taxon>
        <taxon>Pichiales</taxon>
        <taxon>Pichiaceae</taxon>
        <taxon>Ogataea</taxon>
        <taxon>Ogataea/Candida clade</taxon>
    </lineage>
</organism>
<reference evidence="4" key="1">
    <citation type="submission" date="2016-04" db="EMBL/GenBank/DDBJ databases">
        <title>Comparative genomics of biotechnologically important yeasts.</title>
        <authorList>
            <consortium name="DOE Joint Genome Institute"/>
            <person name="Riley R."/>
            <person name="Haridas S."/>
            <person name="Wolfe K.H."/>
            <person name="Lopes M.R."/>
            <person name="Hittinger C.T."/>
            <person name="Goker M."/>
            <person name="Salamov A."/>
            <person name="Wisecaver J."/>
            <person name="Long T.M."/>
            <person name="Aerts A.L."/>
            <person name="Barry K."/>
            <person name="Choi C."/>
            <person name="Clum A."/>
            <person name="Coughlan A.Y."/>
            <person name="Deshpande S."/>
            <person name="Douglass A.P."/>
            <person name="Hanson S.J."/>
            <person name="Klenk H.-P."/>
            <person name="Labutti K."/>
            <person name="Lapidus A."/>
            <person name="Lindquist E."/>
            <person name="Lipzen A."/>
            <person name="Meier-Kolthoff J.P."/>
            <person name="Ohm R.A."/>
            <person name="Otillar R.P."/>
            <person name="Pangilinan J."/>
            <person name="Peng Y."/>
            <person name="Rokas A."/>
            <person name="Rosa C.A."/>
            <person name="Scheuner C."/>
            <person name="Sibirny A.A."/>
            <person name="Slot J.C."/>
            <person name="Stielow J.B."/>
            <person name="Sun H."/>
            <person name="Kurtzman C.P."/>
            <person name="Blackwell M."/>
            <person name="Grigoriev I.V."/>
            <person name="Jeffries T.W."/>
        </authorList>
    </citation>
    <scope>NUCLEOTIDE SEQUENCE [LARGE SCALE GENOMIC DNA]</scope>
    <source>
        <strain evidence="4">NRRL YB-2248</strain>
    </source>
</reference>
<evidence type="ECO:0000256" key="2">
    <source>
        <dbReference type="SAM" id="MobiDB-lite"/>
    </source>
</evidence>
<feature type="compositionally biased region" description="Low complexity" evidence="2">
    <location>
        <begin position="293"/>
        <end position="313"/>
    </location>
</feature>
<accession>A0A1E4SZT9</accession>
<dbReference type="GO" id="GO:0016281">
    <property type="term" value="C:eukaryotic translation initiation factor 4F complex"/>
    <property type="evidence" value="ECO:0007669"/>
    <property type="project" value="TreeGrafter"/>
</dbReference>
<dbReference type="Proteomes" id="UP000094801">
    <property type="component" value="Unassembled WGS sequence"/>
</dbReference>
<comment type="similarity">
    <text evidence="1">Belongs to the eukaryotic initiation factor 4E family.</text>
</comment>
<feature type="compositionally biased region" description="Polar residues" evidence="2">
    <location>
        <begin position="314"/>
        <end position="323"/>
    </location>
</feature>
<keyword evidence="1" id="KW-0694">RNA-binding</keyword>
<name>A0A1E4SZT9_9ASCO</name>
<dbReference type="InterPro" id="IPR001040">
    <property type="entry name" value="TIF_eIF_4E"/>
</dbReference>
<feature type="region of interest" description="Disordered" evidence="2">
    <location>
        <begin position="292"/>
        <end position="323"/>
    </location>
</feature>
<dbReference type="SUPFAM" id="SSF55418">
    <property type="entry name" value="eIF4e-like"/>
    <property type="match status" value="1"/>
</dbReference>
<proteinExistence type="inferred from homology"/>
<dbReference type="STRING" id="983967.A0A1E4SZT9"/>
<dbReference type="EMBL" id="KV453854">
    <property type="protein sequence ID" value="ODV85007.1"/>
    <property type="molecule type" value="Genomic_DNA"/>
</dbReference>
<dbReference type="Gene3D" id="3.30.760.10">
    <property type="entry name" value="RNA Cap, Translation Initiation Factor Eif4e"/>
    <property type="match status" value="1"/>
</dbReference>
<feature type="non-terminal residue" evidence="3">
    <location>
        <position position="323"/>
    </location>
</feature>
<feature type="non-terminal residue" evidence="3">
    <location>
        <position position="1"/>
    </location>
</feature>
<protein>
    <recommendedName>
        <fullName evidence="5">Translation initiation factor eIF4e</fullName>
    </recommendedName>
</protein>
<gene>
    <name evidence="3" type="ORF">CANARDRAFT_188770</name>
</gene>
<dbReference type="AlphaFoldDB" id="A0A1E4SZT9"/>
<dbReference type="GO" id="GO:0000340">
    <property type="term" value="F:RNA 7-methylguanosine cap binding"/>
    <property type="evidence" value="ECO:0007669"/>
    <property type="project" value="TreeGrafter"/>
</dbReference>
<evidence type="ECO:0000313" key="3">
    <source>
        <dbReference type="EMBL" id="ODV85007.1"/>
    </source>
</evidence>
<evidence type="ECO:0000256" key="1">
    <source>
        <dbReference type="RuleBase" id="RU004374"/>
    </source>
</evidence>
<dbReference type="PANTHER" id="PTHR11960:SF18">
    <property type="entry name" value="EUKARYOTIC TRANSLATION INITIATION FACTOR 4E HOMOLOGOUS PROTEIN, ISOFORM B"/>
    <property type="match status" value="1"/>
</dbReference>
<keyword evidence="1" id="KW-0648">Protein biosynthesis</keyword>
<dbReference type="InterPro" id="IPR019770">
    <property type="entry name" value="TIF_eIF_4E_CS"/>
</dbReference>
<keyword evidence="1" id="KW-0396">Initiation factor</keyword>
<evidence type="ECO:0000313" key="4">
    <source>
        <dbReference type="Proteomes" id="UP000094801"/>
    </source>
</evidence>
<dbReference type="PROSITE" id="PS00813">
    <property type="entry name" value="IF4E"/>
    <property type="match status" value="1"/>
</dbReference>
<keyword evidence="4" id="KW-1185">Reference proteome</keyword>
<dbReference type="InterPro" id="IPR023398">
    <property type="entry name" value="TIF_eIF4e-like"/>
</dbReference>
<dbReference type="GO" id="GO:0003743">
    <property type="term" value="F:translation initiation factor activity"/>
    <property type="evidence" value="ECO:0007669"/>
    <property type="project" value="UniProtKB-KW"/>
</dbReference>